<evidence type="ECO:0000313" key="1">
    <source>
        <dbReference type="EMBL" id="KAL3400554.1"/>
    </source>
</evidence>
<name>A0ABD2X5Y3_9HYME</name>
<organism evidence="1 2">
    <name type="scientific">Trichogramma kaykai</name>
    <dbReference type="NCBI Taxonomy" id="54128"/>
    <lineage>
        <taxon>Eukaryota</taxon>
        <taxon>Metazoa</taxon>
        <taxon>Ecdysozoa</taxon>
        <taxon>Arthropoda</taxon>
        <taxon>Hexapoda</taxon>
        <taxon>Insecta</taxon>
        <taxon>Pterygota</taxon>
        <taxon>Neoptera</taxon>
        <taxon>Endopterygota</taxon>
        <taxon>Hymenoptera</taxon>
        <taxon>Apocrita</taxon>
        <taxon>Proctotrupomorpha</taxon>
        <taxon>Chalcidoidea</taxon>
        <taxon>Trichogrammatidae</taxon>
        <taxon>Trichogramma</taxon>
    </lineage>
</organism>
<reference evidence="1 2" key="1">
    <citation type="journal article" date="2024" name="bioRxiv">
        <title>A reference genome for Trichogramma kaykai: A tiny desert-dwelling parasitoid wasp with competing sex-ratio distorters.</title>
        <authorList>
            <person name="Culotta J."/>
            <person name="Lindsey A.R."/>
        </authorList>
    </citation>
    <scope>NUCLEOTIDE SEQUENCE [LARGE SCALE GENOMIC DNA]</scope>
    <source>
        <strain evidence="1 2">KSX58</strain>
    </source>
</reference>
<dbReference type="Proteomes" id="UP001627154">
    <property type="component" value="Unassembled WGS sequence"/>
</dbReference>
<sequence length="81" mass="9344">MKKAEYEDRSNKRKNDHVDEYVGRIDSNTAYFSLSQFETRRLASARDLSPRSDAVARIRREQQERMSAEIDAPAALPVLTD</sequence>
<keyword evidence="2" id="KW-1185">Reference proteome</keyword>
<proteinExistence type="predicted"/>
<dbReference type="AlphaFoldDB" id="A0ABD2X5Y3"/>
<comment type="caution">
    <text evidence="1">The sequence shown here is derived from an EMBL/GenBank/DDBJ whole genome shotgun (WGS) entry which is preliminary data.</text>
</comment>
<gene>
    <name evidence="1" type="ORF">TKK_006395</name>
</gene>
<evidence type="ECO:0000313" key="2">
    <source>
        <dbReference type="Proteomes" id="UP001627154"/>
    </source>
</evidence>
<accession>A0ABD2X5Y3</accession>
<protein>
    <submittedName>
        <fullName evidence="1">Uncharacterized protein</fullName>
    </submittedName>
</protein>
<dbReference type="EMBL" id="JBJJXI010000051">
    <property type="protein sequence ID" value="KAL3400554.1"/>
    <property type="molecule type" value="Genomic_DNA"/>
</dbReference>